<dbReference type="InterPro" id="IPR037027">
    <property type="entry name" value="YqgF/RNaseH-like_dom_sf"/>
</dbReference>
<comment type="similarity">
    <text evidence="5">Belongs to the YqgF HJR family.</text>
</comment>
<keyword evidence="8" id="KW-1185">Reference proteome</keyword>
<evidence type="ECO:0000313" key="8">
    <source>
        <dbReference type="Proteomes" id="UP000030902"/>
    </source>
</evidence>
<dbReference type="GO" id="GO:0004518">
    <property type="term" value="F:nuclease activity"/>
    <property type="evidence" value="ECO:0007669"/>
    <property type="project" value="UniProtKB-KW"/>
</dbReference>
<evidence type="ECO:0000256" key="5">
    <source>
        <dbReference type="HAMAP-Rule" id="MF_00651"/>
    </source>
</evidence>
<reference evidence="7 8" key="1">
    <citation type="journal article" date="2015" name="Proc. Natl. Acad. Sci. U.S.A.">
        <title>Cultivation of a human-associated TM7 phylotype reveals a reduced genome and epibiotic parasitic lifestyle.</title>
        <authorList>
            <person name="He X."/>
            <person name="McLean J.S."/>
            <person name="Edlund A."/>
            <person name="Yooseph S."/>
            <person name="Hall A.P."/>
            <person name="Liu S.Y."/>
            <person name="Dorrestein P.C."/>
            <person name="Esquenazi E."/>
            <person name="Hunter R.C."/>
            <person name="Cheng G."/>
            <person name="Nelson K.E."/>
            <person name="Lux R."/>
            <person name="Shi W."/>
        </authorList>
    </citation>
    <scope>NUCLEOTIDE SEQUENCE [LARGE SCALE GENOMIC DNA]</scope>
    <source>
        <strain evidence="7 8">TM7x</strain>
    </source>
</reference>
<dbReference type="Gene3D" id="3.30.420.140">
    <property type="entry name" value="YqgF/RNase H-like domain"/>
    <property type="match status" value="1"/>
</dbReference>
<dbReference type="KEGG" id="sox:TM7x_02790"/>
<keyword evidence="4 5" id="KW-0378">Hydrolase</keyword>
<dbReference type="PANTHER" id="PTHR33317">
    <property type="entry name" value="POLYNUCLEOTIDYL TRANSFERASE, RIBONUCLEASE H-LIKE SUPERFAMILY PROTEIN"/>
    <property type="match status" value="1"/>
</dbReference>
<sequence>MSSKNFLALDVGERRIGLAMADSQVKIAVPFGWLENSEKIIQEITELVLRHDIDVIVVGYPRNQSGEPTKQTQFVEDFVKQFADIELDTEIVFQDESLTSVQAEQRLGNKIKDKGEIDAEAASIILQDFLEEKYENS</sequence>
<dbReference type="EMBL" id="CP007496">
    <property type="protein sequence ID" value="AJA06574.1"/>
    <property type="molecule type" value="Genomic_DNA"/>
</dbReference>
<evidence type="ECO:0000313" key="7">
    <source>
        <dbReference type="EMBL" id="AJA06574.1"/>
    </source>
</evidence>
<dbReference type="RefSeq" id="WP_039327674.1">
    <property type="nucleotide sequence ID" value="NZ_CP007496.1"/>
</dbReference>
<dbReference type="NCBIfam" id="TIGR00250">
    <property type="entry name" value="RNAse_H_YqgF"/>
    <property type="match status" value="1"/>
</dbReference>
<dbReference type="GO" id="GO:0005829">
    <property type="term" value="C:cytosol"/>
    <property type="evidence" value="ECO:0007669"/>
    <property type="project" value="TreeGrafter"/>
</dbReference>
<accession>A0A6S4GTB6</accession>
<evidence type="ECO:0000256" key="2">
    <source>
        <dbReference type="ARBA" id="ARBA00022517"/>
    </source>
</evidence>
<dbReference type="InterPro" id="IPR005227">
    <property type="entry name" value="YqgF"/>
</dbReference>
<evidence type="ECO:0000256" key="1">
    <source>
        <dbReference type="ARBA" id="ARBA00022490"/>
    </source>
</evidence>
<comment type="subcellular location">
    <subcellularLocation>
        <location evidence="5">Cytoplasm</location>
    </subcellularLocation>
</comment>
<dbReference type="CDD" id="cd16964">
    <property type="entry name" value="YqgF"/>
    <property type="match status" value="1"/>
</dbReference>
<dbReference type="HAMAP" id="MF_00651">
    <property type="entry name" value="Nuclease_YqgF"/>
    <property type="match status" value="1"/>
</dbReference>
<evidence type="ECO:0000256" key="3">
    <source>
        <dbReference type="ARBA" id="ARBA00022722"/>
    </source>
</evidence>
<organism evidence="7 8">
    <name type="scientific">Candidatus Nanosynbacter lyticus</name>
    <dbReference type="NCBI Taxonomy" id="2093824"/>
    <lineage>
        <taxon>Bacteria</taxon>
        <taxon>Candidatus Saccharimonadota</taxon>
        <taxon>Candidatus Saccharimonadia</taxon>
        <taxon>Candidatus Nanosynbacterales</taxon>
        <taxon>Candidatus Nanosynbacteraceae</taxon>
        <taxon>Candidatus Nanosynbacter</taxon>
    </lineage>
</organism>
<gene>
    <name evidence="7" type="ORF">TM7x_02790</name>
</gene>
<proteinExistence type="inferred from homology"/>
<dbReference type="EC" id="3.1.-.-" evidence="5"/>
<comment type="function">
    <text evidence="5">Could be a nuclease involved in processing of the 5'-end of pre-16S rRNA.</text>
</comment>
<evidence type="ECO:0000259" key="6">
    <source>
        <dbReference type="SMART" id="SM00732"/>
    </source>
</evidence>
<protein>
    <recommendedName>
        <fullName evidence="5">Putative pre-16S rRNA nuclease</fullName>
        <ecNumber evidence="5">3.1.-.-</ecNumber>
    </recommendedName>
</protein>
<evidence type="ECO:0000256" key="4">
    <source>
        <dbReference type="ARBA" id="ARBA00022801"/>
    </source>
</evidence>
<dbReference type="Pfam" id="PF03652">
    <property type="entry name" value="RuvX"/>
    <property type="match status" value="1"/>
</dbReference>
<name>A0A6S4GTB6_9BACT</name>
<dbReference type="InterPro" id="IPR006641">
    <property type="entry name" value="YqgF/RNaseH-like_dom"/>
</dbReference>
<keyword evidence="2 5" id="KW-0690">Ribosome biogenesis</keyword>
<dbReference type="SUPFAM" id="SSF53098">
    <property type="entry name" value="Ribonuclease H-like"/>
    <property type="match status" value="1"/>
</dbReference>
<keyword evidence="1 5" id="KW-0963">Cytoplasm</keyword>
<dbReference type="Proteomes" id="UP000030902">
    <property type="component" value="Chromosome"/>
</dbReference>
<dbReference type="PANTHER" id="PTHR33317:SF4">
    <property type="entry name" value="POLYNUCLEOTIDYL TRANSFERASE, RIBONUCLEASE H-LIKE SUPERFAMILY PROTEIN"/>
    <property type="match status" value="1"/>
</dbReference>
<dbReference type="GO" id="GO:0016788">
    <property type="term" value="F:hydrolase activity, acting on ester bonds"/>
    <property type="evidence" value="ECO:0007669"/>
    <property type="project" value="UniProtKB-UniRule"/>
</dbReference>
<dbReference type="SMART" id="SM00732">
    <property type="entry name" value="YqgFc"/>
    <property type="match status" value="1"/>
</dbReference>
<dbReference type="InterPro" id="IPR012337">
    <property type="entry name" value="RNaseH-like_sf"/>
</dbReference>
<dbReference type="AlphaFoldDB" id="A0A6S4GTB6"/>
<dbReference type="GO" id="GO:0000967">
    <property type="term" value="P:rRNA 5'-end processing"/>
    <property type="evidence" value="ECO:0007669"/>
    <property type="project" value="UniProtKB-UniRule"/>
</dbReference>
<feature type="domain" description="YqgF/RNase H-like" evidence="6">
    <location>
        <begin position="4"/>
        <end position="103"/>
    </location>
</feature>
<keyword evidence="3 5" id="KW-0540">Nuclease</keyword>